<dbReference type="AlphaFoldDB" id="A0A660L950"/>
<name>A0A660L950_9ACTN</name>
<comment type="caution">
    <text evidence="1">The sequence shown here is derived from an EMBL/GenBank/DDBJ whole genome shotgun (WGS) entry which is preliminary data.</text>
</comment>
<organism evidence="1 2">
    <name type="scientific">Solirubrobacter pauli</name>
    <dbReference type="NCBI Taxonomy" id="166793"/>
    <lineage>
        <taxon>Bacteria</taxon>
        <taxon>Bacillati</taxon>
        <taxon>Actinomycetota</taxon>
        <taxon>Thermoleophilia</taxon>
        <taxon>Solirubrobacterales</taxon>
        <taxon>Solirubrobacteraceae</taxon>
        <taxon>Solirubrobacter</taxon>
    </lineage>
</organism>
<gene>
    <name evidence="1" type="ORF">C8N24_0263</name>
</gene>
<accession>A0A660L950</accession>
<reference evidence="1 2" key="1">
    <citation type="submission" date="2018-10" db="EMBL/GenBank/DDBJ databases">
        <title>Genomic Encyclopedia of Archaeal and Bacterial Type Strains, Phase II (KMG-II): from individual species to whole genera.</title>
        <authorList>
            <person name="Goeker M."/>
        </authorList>
    </citation>
    <scope>NUCLEOTIDE SEQUENCE [LARGE SCALE GENOMIC DNA]</scope>
    <source>
        <strain evidence="1 2">DSM 14954</strain>
    </source>
</reference>
<evidence type="ECO:0000313" key="1">
    <source>
        <dbReference type="EMBL" id="RKQ90460.1"/>
    </source>
</evidence>
<proteinExistence type="predicted"/>
<dbReference type="EMBL" id="RBIL01000001">
    <property type="protein sequence ID" value="RKQ90460.1"/>
    <property type="molecule type" value="Genomic_DNA"/>
</dbReference>
<evidence type="ECO:0000313" key="2">
    <source>
        <dbReference type="Proteomes" id="UP000278962"/>
    </source>
</evidence>
<keyword evidence="2" id="KW-1185">Reference proteome</keyword>
<protein>
    <submittedName>
        <fullName evidence="1">Uncharacterized protein</fullName>
    </submittedName>
</protein>
<dbReference type="Proteomes" id="UP000278962">
    <property type="component" value="Unassembled WGS sequence"/>
</dbReference>
<sequence length="121" mass="13044">MTAFLSVPEAARTYAAVRKRDAAAYGDSAPGYVIRAAARPGRVPDALRVHVDRHSLDGRPGAHRLGVRPRLYPHAPALQRKPYEWAGPVTAIPGARSSAARSSSINGPWIERVEAVIRSAQ</sequence>